<evidence type="ECO:0000259" key="3">
    <source>
        <dbReference type="Pfam" id="PF12853"/>
    </source>
</evidence>
<dbReference type="InterPro" id="IPR024549">
    <property type="entry name" value="NADH-UbQ_OxRdtase_su21_C_fun"/>
</dbReference>
<dbReference type="PANTHER" id="PTHR34062">
    <property type="entry name" value="OXIDOREDUCTASE 21 KDA SUBUNIT, PUTATIVE (AFU_ORTHOLOGUE AFUA_4G04750)-RELATED"/>
    <property type="match status" value="1"/>
</dbReference>
<feature type="domain" description="NADH-ubiquinone oxidoreductase 21kDa subunit C-terminal fungi" evidence="3">
    <location>
        <begin position="101"/>
        <end position="164"/>
    </location>
</feature>
<keyword evidence="1" id="KW-0812">Transmembrane</keyword>
<dbReference type="InterPro" id="IPR053229">
    <property type="entry name" value="NADH-Q_oxidrdct_subunit"/>
</dbReference>
<keyword evidence="1" id="KW-1133">Transmembrane helix</keyword>
<dbReference type="EMBL" id="SEOQ01000697">
    <property type="protein sequence ID" value="TFY58202.1"/>
    <property type="molecule type" value="Genomic_DNA"/>
</dbReference>
<dbReference type="Pfam" id="PF10785">
    <property type="entry name" value="NADH-u_ox-rdase"/>
    <property type="match status" value="1"/>
</dbReference>
<dbReference type="Pfam" id="PF12853">
    <property type="entry name" value="NADH_u_ox_C"/>
    <property type="match status" value="1"/>
</dbReference>
<organism evidence="4 5">
    <name type="scientific">Dentipellis fragilis</name>
    <dbReference type="NCBI Taxonomy" id="205917"/>
    <lineage>
        <taxon>Eukaryota</taxon>
        <taxon>Fungi</taxon>
        <taxon>Dikarya</taxon>
        <taxon>Basidiomycota</taxon>
        <taxon>Agaricomycotina</taxon>
        <taxon>Agaricomycetes</taxon>
        <taxon>Russulales</taxon>
        <taxon>Hericiaceae</taxon>
        <taxon>Dentipellis</taxon>
    </lineage>
</organism>
<feature type="transmembrane region" description="Helical" evidence="1">
    <location>
        <begin position="31"/>
        <end position="48"/>
    </location>
</feature>
<evidence type="ECO:0000259" key="2">
    <source>
        <dbReference type="Pfam" id="PF10785"/>
    </source>
</evidence>
<reference evidence="4 5" key="1">
    <citation type="submission" date="2019-02" db="EMBL/GenBank/DDBJ databases">
        <title>Genome sequencing of the rare red list fungi Dentipellis fragilis.</title>
        <authorList>
            <person name="Buettner E."/>
            <person name="Kellner H."/>
        </authorList>
    </citation>
    <scope>NUCLEOTIDE SEQUENCE [LARGE SCALE GENOMIC DNA]</scope>
    <source>
        <strain evidence="4 5">DSM 105465</strain>
    </source>
</reference>
<evidence type="ECO:0008006" key="6">
    <source>
        <dbReference type="Google" id="ProtNLM"/>
    </source>
</evidence>
<evidence type="ECO:0000313" key="4">
    <source>
        <dbReference type="EMBL" id="TFY58202.1"/>
    </source>
</evidence>
<sequence length="172" mass="19683">MPEKVVDTPYPLIDADPHFSRVVRYMRPSDYAVWAGATGAFPGMLYLWEMADPTKVRLRTPLRLGGLLGFIGGFLLAYQRSSVRFWGWSENKREEEKDFKELSERARLGLPLYGESDQPEWVQAAAYRNSAFSQLKFQAFPMFNFVNHPFHGTDPAKYGVKTDAPKDESNPQ</sequence>
<evidence type="ECO:0000313" key="5">
    <source>
        <dbReference type="Proteomes" id="UP000298327"/>
    </source>
</evidence>
<dbReference type="PANTHER" id="PTHR34062:SF1">
    <property type="entry name" value="NADH-UBIQUINONE OXIDOREDUCTASE 21KDA SUBUNIT N-TERMINAL DOMAIN-CONTAINING PROTEIN"/>
    <property type="match status" value="1"/>
</dbReference>
<accession>A0A4Y9Y7P1</accession>
<dbReference type="InterPro" id="IPR019721">
    <property type="entry name" value="NADH-UbQ_OxRdtase_su21_N"/>
</dbReference>
<feature type="transmembrane region" description="Helical" evidence="1">
    <location>
        <begin position="60"/>
        <end position="78"/>
    </location>
</feature>
<keyword evidence="5" id="KW-1185">Reference proteome</keyword>
<feature type="domain" description="NADH-ubiquinone oxidoreductase 21kDa subunit N-terminal" evidence="2">
    <location>
        <begin position="8"/>
        <end position="90"/>
    </location>
</feature>
<dbReference type="Proteomes" id="UP000298327">
    <property type="component" value="Unassembled WGS sequence"/>
</dbReference>
<name>A0A4Y9Y7P1_9AGAM</name>
<dbReference type="STRING" id="205917.A0A4Y9Y7P1"/>
<protein>
    <recommendedName>
        <fullName evidence="6">NADH-ubiquinone oxidoreductase 21kDa subunit N-terminal domain-containing protein</fullName>
    </recommendedName>
</protein>
<comment type="caution">
    <text evidence="4">The sequence shown here is derived from an EMBL/GenBank/DDBJ whole genome shotgun (WGS) entry which is preliminary data.</text>
</comment>
<evidence type="ECO:0000256" key="1">
    <source>
        <dbReference type="SAM" id="Phobius"/>
    </source>
</evidence>
<dbReference type="OrthoDB" id="196140at2759"/>
<proteinExistence type="predicted"/>
<keyword evidence="1" id="KW-0472">Membrane</keyword>
<dbReference type="AlphaFoldDB" id="A0A4Y9Y7P1"/>
<gene>
    <name evidence="4" type="ORF">EVG20_g8241</name>
</gene>